<dbReference type="Proteomes" id="UP000030673">
    <property type="component" value="Unassembled WGS sequence"/>
</dbReference>
<dbReference type="AlphaFoldDB" id="W7KBH8"/>
<proteinExistence type="predicted"/>
<keyword evidence="2" id="KW-1185">Reference proteome</keyword>
<evidence type="ECO:0000313" key="2">
    <source>
        <dbReference type="Proteomes" id="UP000030673"/>
    </source>
</evidence>
<sequence>MKQKLGNIYKTKFQHIVQNPKKFQNLYILS</sequence>
<name>W7KBH8_PLAFO</name>
<protein>
    <submittedName>
        <fullName evidence="1">Uncharacterized protein</fullName>
    </submittedName>
</protein>
<organism evidence="1 2">
    <name type="scientific">Plasmodium falciparum (isolate NF54)</name>
    <dbReference type="NCBI Taxonomy" id="5843"/>
    <lineage>
        <taxon>Eukaryota</taxon>
        <taxon>Sar</taxon>
        <taxon>Alveolata</taxon>
        <taxon>Apicomplexa</taxon>
        <taxon>Aconoidasida</taxon>
        <taxon>Haemosporida</taxon>
        <taxon>Plasmodiidae</taxon>
        <taxon>Plasmodium</taxon>
        <taxon>Plasmodium (Laverania)</taxon>
    </lineage>
</organism>
<evidence type="ECO:0000313" key="1">
    <source>
        <dbReference type="EMBL" id="EWC90380.1"/>
    </source>
</evidence>
<reference evidence="1 2" key="1">
    <citation type="submission" date="2013-02" db="EMBL/GenBank/DDBJ databases">
        <title>The Genome Sequence of Plasmodium falciparum NF54.</title>
        <authorList>
            <consortium name="The Broad Institute Genome Sequencing Platform"/>
            <consortium name="The Broad Institute Genome Sequencing Center for Infectious Disease"/>
            <person name="Neafsey D."/>
            <person name="Cheeseman I."/>
            <person name="Volkman S."/>
            <person name="Adams J."/>
            <person name="Walker B."/>
            <person name="Young S.K."/>
            <person name="Zeng Q."/>
            <person name="Gargeya S."/>
            <person name="Fitzgerald M."/>
            <person name="Haas B."/>
            <person name="Abouelleil A."/>
            <person name="Alvarado L."/>
            <person name="Arachchi H.M."/>
            <person name="Berlin A.M."/>
            <person name="Chapman S.B."/>
            <person name="Dewar J."/>
            <person name="Goldberg J."/>
            <person name="Griggs A."/>
            <person name="Gujja S."/>
            <person name="Hansen M."/>
            <person name="Howarth C."/>
            <person name="Imamovic A."/>
            <person name="Larimer J."/>
            <person name="McCowan C."/>
            <person name="Murphy C."/>
            <person name="Neiman D."/>
            <person name="Pearson M."/>
            <person name="Priest M."/>
            <person name="Roberts A."/>
            <person name="Saif S."/>
            <person name="Shea T."/>
            <person name="Sisk P."/>
            <person name="Sykes S."/>
            <person name="Wortman J."/>
            <person name="Nusbaum C."/>
            <person name="Birren B."/>
        </authorList>
    </citation>
    <scope>NUCLEOTIDE SEQUENCE [LARGE SCALE GENOMIC DNA]</scope>
    <source>
        <strain evidence="1 2">NF54</strain>
    </source>
</reference>
<accession>W7KBH8</accession>
<dbReference type="EMBL" id="KE123748">
    <property type="protein sequence ID" value="EWC90380.1"/>
    <property type="molecule type" value="Genomic_DNA"/>
</dbReference>
<gene>
    <name evidence="1" type="ORF">PFNF54_00815</name>
</gene>